<comment type="similarity">
    <text evidence="1">Belongs to the RelB/DinJ antitoxin family.</text>
</comment>
<keyword evidence="2" id="KW-1277">Toxin-antitoxin system</keyword>
<dbReference type="Gene3D" id="1.10.1220.10">
    <property type="entry name" value="Met repressor-like"/>
    <property type="match status" value="1"/>
</dbReference>
<name>A0ABS7MJ30_9ACTN</name>
<gene>
    <name evidence="3" type="ORF">K6V98_02815</name>
</gene>
<proteinExistence type="inferred from homology"/>
<evidence type="ECO:0000256" key="2">
    <source>
        <dbReference type="ARBA" id="ARBA00022649"/>
    </source>
</evidence>
<sequence length="90" mass="9843">MANSSLTIRIDSELKGEAAKVVEDYGLDLSSVVRAFFVEIVSTNAIPLSLDYRRPSVESLEAIRETEEMIAKDTGESYRSGADLLKTAMA</sequence>
<dbReference type="NCBIfam" id="TIGR02384">
    <property type="entry name" value="RelB_DinJ"/>
    <property type="match status" value="1"/>
</dbReference>
<dbReference type="InterPro" id="IPR013321">
    <property type="entry name" value="Arc_rbn_hlx_hlx"/>
</dbReference>
<evidence type="ECO:0000256" key="1">
    <source>
        <dbReference type="ARBA" id="ARBA00010562"/>
    </source>
</evidence>
<dbReference type="PANTHER" id="PTHR38781">
    <property type="entry name" value="ANTITOXIN DINJ-RELATED"/>
    <property type="match status" value="1"/>
</dbReference>
<dbReference type="RefSeq" id="WP_222199066.1">
    <property type="nucleotide sequence ID" value="NZ_JAIMFO010000005.1"/>
</dbReference>
<reference evidence="3 4" key="1">
    <citation type="submission" date="2021-08" db="EMBL/GenBank/DDBJ databases">
        <title>Collinsella faecalis sp. nov. isolated from swine faeces.</title>
        <authorList>
            <person name="Oh B.S."/>
            <person name="Lee J.H."/>
        </authorList>
    </citation>
    <scope>NUCLEOTIDE SEQUENCE [LARGE SCALE GENOMIC DNA]</scope>
    <source>
        <strain evidence="3 4">AGMB00827</strain>
    </source>
</reference>
<keyword evidence="4" id="KW-1185">Reference proteome</keyword>
<dbReference type="Proteomes" id="UP000700908">
    <property type="component" value="Unassembled WGS sequence"/>
</dbReference>
<dbReference type="InterPro" id="IPR007337">
    <property type="entry name" value="RelB/DinJ"/>
</dbReference>
<dbReference type="Pfam" id="PF04221">
    <property type="entry name" value="RelB"/>
    <property type="match status" value="1"/>
</dbReference>
<evidence type="ECO:0000313" key="4">
    <source>
        <dbReference type="Proteomes" id="UP000700908"/>
    </source>
</evidence>
<comment type="caution">
    <text evidence="3">The sequence shown here is derived from an EMBL/GenBank/DDBJ whole genome shotgun (WGS) entry which is preliminary data.</text>
</comment>
<protein>
    <submittedName>
        <fullName evidence="3">Type II toxin-antitoxin system RelB/DinJ family antitoxin</fullName>
    </submittedName>
</protein>
<dbReference type="EMBL" id="JAIMFO010000005">
    <property type="protein sequence ID" value="MBY4797297.1"/>
    <property type="molecule type" value="Genomic_DNA"/>
</dbReference>
<organism evidence="3 4">
    <name type="scientific">Collinsella ureilytica</name>
    <dbReference type="NCBI Taxonomy" id="2869515"/>
    <lineage>
        <taxon>Bacteria</taxon>
        <taxon>Bacillati</taxon>
        <taxon>Actinomycetota</taxon>
        <taxon>Coriobacteriia</taxon>
        <taxon>Coriobacteriales</taxon>
        <taxon>Coriobacteriaceae</taxon>
        <taxon>Collinsella</taxon>
    </lineage>
</organism>
<evidence type="ECO:0000313" key="3">
    <source>
        <dbReference type="EMBL" id="MBY4797297.1"/>
    </source>
</evidence>
<dbReference type="PANTHER" id="PTHR38781:SF1">
    <property type="entry name" value="ANTITOXIN DINJ-RELATED"/>
    <property type="match status" value="1"/>
</dbReference>
<accession>A0ABS7MJ30</accession>